<dbReference type="InterPro" id="IPR003512">
    <property type="entry name" value="Phage_M13_G5P_DNA-bd"/>
</dbReference>
<accession>A0AAW8EL63</accession>
<evidence type="ECO:0000256" key="4">
    <source>
        <dbReference type="SAM" id="MobiDB-lite"/>
    </source>
</evidence>
<organism evidence="5 6">
    <name type="scientific">Variovorax paradoxus</name>
    <dbReference type="NCBI Taxonomy" id="34073"/>
    <lineage>
        <taxon>Bacteria</taxon>
        <taxon>Pseudomonadati</taxon>
        <taxon>Pseudomonadota</taxon>
        <taxon>Betaproteobacteria</taxon>
        <taxon>Burkholderiales</taxon>
        <taxon>Comamonadaceae</taxon>
        <taxon>Variovorax</taxon>
    </lineage>
</organism>
<sequence>MIRISVTSTEVRNQSGNAKATGKPYSLNFQTVWLHLADRQGNADPYPTKTEIILEKDKDGAALFHPPGEYTLAPASLYVDRTGNLAISPKLVPIKPAPKSSQG</sequence>
<name>A0AAW8EL63_VARPD</name>
<reference evidence="5" key="1">
    <citation type="submission" date="2023-07" db="EMBL/GenBank/DDBJ databases">
        <title>Sorghum-associated microbial communities from plants grown in Nebraska, USA.</title>
        <authorList>
            <person name="Schachtman D."/>
        </authorList>
    </citation>
    <scope>NUCLEOTIDE SEQUENCE</scope>
    <source>
        <strain evidence="5">DS3315</strain>
    </source>
</reference>
<dbReference type="Proteomes" id="UP001224845">
    <property type="component" value="Unassembled WGS sequence"/>
</dbReference>
<dbReference type="AlphaFoldDB" id="A0AAW8EL63"/>
<dbReference type="EMBL" id="JAUSRV010000013">
    <property type="protein sequence ID" value="MDP9973665.1"/>
    <property type="molecule type" value="Genomic_DNA"/>
</dbReference>
<dbReference type="GO" id="GO:0003697">
    <property type="term" value="F:single-stranded DNA binding"/>
    <property type="evidence" value="ECO:0007669"/>
    <property type="project" value="InterPro"/>
</dbReference>
<dbReference type="SUPFAM" id="SSF50249">
    <property type="entry name" value="Nucleic acid-binding proteins"/>
    <property type="match status" value="1"/>
</dbReference>
<protein>
    <recommendedName>
        <fullName evidence="3">Single-stranded DNA-binding protein</fullName>
    </recommendedName>
</protein>
<dbReference type="RefSeq" id="WP_028256301.1">
    <property type="nucleotide sequence ID" value="NZ_JAUSRV010000013.1"/>
</dbReference>
<comment type="caution">
    <text evidence="5">The sequence shown here is derived from an EMBL/GenBank/DDBJ whole genome shotgun (WGS) entry which is preliminary data.</text>
</comment>
<proteinExistence type="predicted"/>
<dbReference type="InterPro" id="IPR012340">
    <property type="entry name" value="NA-bd_OB-fold"/>
</dbReference>
<dbReference type="GO" id="GO:0006260">
    <property type="term" value="P:DNA replication"/>
    <property type="evidence" value="ECO:0007669"/>
    <property type="project" value="UniProtKB-KW"/>
</dbReference>
<evidence type="ECO:0000313" key="6">
    <source>
        <dbReference type="Proteomes" id="UP001224845"/>
    </source>
</evidence>
<feature type="region of interest" description="Disordered" evidence="4">
    <location>
        <begin position="1"/>
        <end position="22"/>
    </location>
</feature>
<gene>
    <name evidence="5" type="ORF">J2W39_004924</name>
</gene>
<dbReference type="Pfam" id="PF02303">
    <property type="entry name" value="Phage_DNA_bind"/>
    <property type="match status" value="1"/>
</dbReference>
<dbReference type="Gene3D" id="2.40.50.140">
    <property type="entry name" value="Nucleic acid-binding proteins"/>
    <property type="match status" value="1"/>
</dbReference>
<keyword evidence="2" id="KW-0238">DNA-binding</keyword>
<keyword evidence="1" id="KW-0235">DNA replication</keyword>
<evidence type="ECO:0000256" key="1">
    <source>
        <dbReference type="ARBA" id="ARBA00022705"/>
    </source>
</evidence>
<evidence type="ECO:0000256" key="3">
    <source>
        <dbReference type="ARBA" id="ARBA00030596"/>
    </source>
</evidence>
<evidence type="ECO:0000313" key="5">
    <source>
        <dbReference type="EMBL" id="MDP9973665.1"/>
    </source>
</evidence>
<feature type="compositionally biased region" description="Polar residues" evidence="4">
    <location>
        <begin position="1"/>
        <end position="18"/>
    </location>
</feature>
<evidence type="ECO:0000256" key="2">
    <source>
        <dbReference type="ARBA" id="ARBA00023125"/>
    </source>
</evidence>